<dbReference type="AlphaFoldDB" id="A0A9N9N3D6"/>
<evidence type="ECO:0000313" key="2">
    <source>
        <dbReference type="EMBL" id="CAG9773563.1"/>
    </source>
</evidence>
<reference evidence="2" key="1">
    <citation type="submission" date="2022-01" db="EMBL/GenBank/DDBJ databases">
        <authorList>
            <person name="King R."/>
        </authorList>
    </citation>
    <scope>NUCLEOTIDE SEQUENCE</scope>
</reference>
<name>A0A9N9N3D6_9CUCU</name>
<proteinExistence type="predicted"/>
<feature type="compositionally biased region" description="Low complexity" evidence="1">
    <location>
        <begin position="8"/>
        <end position="29"/>
    </location>
</feature>
<evidence type="ECO:0000313" key="3">
    <source>
        <dbReference type="Proteomes" id="UP001152799"/>
    </source>
</evidence>
<sequence>MRRSSVQNNKLKNSKLPKSDTEPSTSRSYTPPPTGDKVGRLQRYLCIPIFTPGNSNLSSTKLIDKIEQLGIVNDWDDTTMVFVMQNRLGGLARRWYDNLPSY</sequence>
<gene>
    <name evidence="2" type="ORF">CEUTPL_LOCUS13952</name>
</gene>
<keyword evidence="3" id="KW-1185">Reference proteome</keyword>
<dbReference type="EMBL" id="OU892285">
    <property type="protein sequence ID" value="CAG9773563.1"/>
    <property type="molecule type" value="Genomic_DNA"/>
</dbReference>
<dbReference type="OrthoDB" id="6725237at2759"/>
<feature type="region of interest" description="Disordered" evidence="1">
    <location>
        <begin position="1"/>
        <end position="38"/>
    </location>
</feature>
<protein>
    <submittedName>
        <fullName evidence="2">Uncharacterized protein</fullName>
    </submittedName>
</protein>
<evidence type="ECO:0000256" key="1">
    <source>
        <dbReference type="SAM" id="MobiDB-lite"/>
    </source>
</evidence>
<organism evidence="2 3">
    <name type="scientific">Ceutorhynchus assimilis</name>
    <name type="common">cabbage seed weevil</name>
    <dbReference type="NCBI Taxonomy" id="467358"/>
    <lineage>
        <taxon>Eukaryota</taxon>
        <taxon>Metazoa</taxon>
        <taxon>Ecdysozoa</taxon>
        <taxon>Arthropoda</taxon>
        <taxon>Hexapoda</taxon>
        <taxon>Insecta</taxon>
        <taxon>Pterygota</taxon>
        <taxon>Neoptera</taxon>
        <taxon>Endopterygota</taxon>
        <taxon>Coleoptera</taxon>
        <taxon>Polyphaga</taxon>
        <taxon>Cucujiformia</taxon>
        <taxon>Curculionidae</taxon>
        <taxon>Ceutorhynchinae</taxon>
        <taxon>Ceutorhynchus</taxon>
    </lineage>
</organism>
<dbReference type="Proteomes" id="UP001152799">
    <property type="component" value="Chromosome 9"/>
</dbReference>
<accession>A0A9N9N3D6</accession>